<keyword evidence="3" id="KW-1185">Reference proteome</keyword>
<keyword evidence="1" id="KW-1133">Transmembrane helix</keyword>
<comment type="caution">
    <text evidence="2">The sequence shown here is derived from an EMBL/GenBank/DDBJ whole genome shotgun (WGS) entry which is preliminary data.</text>
</comment>
<protein>
    <submittedName>
        <fullName evidence="2">Uncharacterized protein</fullName>
    </submittedName>
</protein>
<name>A0ABQ4XFC0_9ASTR</name>
<dbReference type="EMBL" id="BQNB010009466">
    <property type="protein sequence ID" value="GJS63914.1"/>
    <property type="molecule type" value="Genomic_DNA"/>
</dbReference>
<accession>A0ABQ4XFC0</accession>
<keyword evidence="1" id="KW-0472">Membrane</keyword>
<reference evidence="2" key="1">
    <citation type="journal article" date="2022" name="Int. J. Mol. Sci.">
        <title>Draft Genome of Tanacetum Coccineum: Genomic Comparison of Closely Related Tanacetum-Family Plants.</title>
        <authorList>
            <person name="Yamashiro T."/>
            <person name="Shiraishi A."/>
            <person name="Nakayama K."/>
            <person name="Satake H."/>
        </authorList>
    </citation>
    <scope>NUCLEOTIDE SEQUENCE</scope>
</reference>
<dbReference type="Proteomes" id="UP001151760">
    <property type="component" value="Unassembled WGS sequence"/>
</dbReference>
<keyword evidence="1" id="KW-0812">Transmembrane</keyword>
<evidence type="ECO:0000256" key="1">
    <source>
        <dbReference type="SAM" id="Phobius"/>
    </source>
</evidence>
<reference evidence="2" key="2">
    <citation type="submission" date="2022-01" db="EMBL/GenBank/DDBJ databases">
        <authorList>
            <person name="Yamashiro T."/>
            <person name="Shiraishi A."/>
            <person name="Satake H."/>
            <person name="Nakayama K."/>
        </authorList>
    </citation>
    <scope>NUCLEOTIDE SEQUENCE</scope>
</reference>
<organism evidence="2 3">
    <name type="scientific">Tanacetum coccineum</name>
    <dbReference type="NCBI Taxonomy" id="301880"/>
    <lineage>
        <taxon>Eukaryota</taxon>
        <taxon>Viridiplantae</taxon>
        <taxon>Streptophyta</taxon>
        <taxon>Embryophyta</taxon>
        <taxon>Tracheophyta</taxon>
        <taxon>Spermatophyta</taxon>
        <taxon>Magnoliopsida</taxon>
        <taxon>eudicotyledons</taxon>
        <taxon>Gunneridae</taxon>
        <taxon>Pentapetalae</taxon>
        <taxon>asterids</taxon>
        <taxon>campanulids</taxon>
        <taxon>Asterales</taxon>
        <taxon>Asteraceae</taxon>
        <taxon>Asteroideae</taxon>
        <taxon>Anthemideae</taxon>
        <taxon>Anthemidinae</taxon>
        <taxon>Tanacetum</taxon>
    </lineage>
</organism>
<evidence type="ECO:0000313" key="3">
    <source>
        <dbReference type="Proteomes" id="UP001151760"/>
    </source>
</evidence>
<proteinExistence type="predicted"/>
<sequence length="71" mass="7933">MVAGALFVLENEFNGHPQRLLAVLGFALINLFRRVKERVRKIQDLTMESAVIHSSIGRVDVEASVKVLRCA</sequence>
<gene>
    <name evidence="2" type="ORF">Tco_0678478</name>
</gene>
<evidence type="ECO:0000313" key="2">
    <source>
        <dbReference type="EMBL" id="GJS63914.1"/>
    </source>
</evidence>
<feature type="transmembrane region" description="Helical" evidence="1">
    <location>
        <begin position="16"/>
        <end position="32"/>
    </location>
</feature>